<sequence length="395" mass="45052">MQAERTEIIQSLEYVDETVCPCPLLVTEDFMRQRNIDLVVHGFADAADEQRQRKEFFEIAIRENKFSTSDIIAQIERCKDDAPVRNGINPKWFGASLAAATDKSPHIQYDPFPLNLRVSIDIHLRKAARRRTEALAVSREAAGSAIYDSVLSSFRAFSQEGEFHFDTSKHMLRDRFLHSCNLPENFDLAMLHTSDEPGLKDTMLLALMDNFRAFQREFDVFAREVACVKVASMADEPVNELYYQSFPCVRIIRPGDFSHPCSINIYVPLTKIEGTSSLFLESRPGSEDWHPIEGTYGFGKHFAGAVCNHWTPENNTNFTRVSFDFRIIPGHLFRALDCGSDKSGDAKDVYRQREGYYSRCVLDESTSSWIRDDDGPLNTPDSRCGFPWTARKEGR</sequence>
<evidence type="ECO:0000313" key="2">
    <source>
        <dbReference type="Proteomes" id="UP000266841"/>
    </source>
</evidence>
<dbReference type="EMBL" id="AGNL01046211">
    <property type="protein sequence ID" value="EJK48155.1"/>
    <property type="molecule type" value="Genomic_DNA"/>
</dbReference>
<name>K0R5W5_THAOC</name>
<dbReference type="OrthoDB" id="10260017at2759"/>
<protein>
    <submittedName>
        <fullName evidence="1">Uncharacterized protein</fullName>
    </submittedName>
</protein>
<dbReference type="AlphaFoldDB" id="K0R5W5"/>
<dbReference type="Proteomes" id="UP000266841">
    <property type="component" value="Unassembled WGS sequence"/>
</dbReference>
<gene>
    <name evidence="1" type="ORF">THAOC_33076</name>
</gene>
<proteinExistence type="predicted"/>
<dbReference type="Gene3D" id="3.40.50.620">
    <property type="entry name" value="HUPs"/>
    <property type="match status" value="1"/>
</dbReference>
<keyword evidence="2" id="KW-1185">Reference proteome</keyword>
<organism evidence="1 2">
    <name type="scientific">Thalassiosira oceanica</name>
    <name type="common">Marine diatom</name>
    <dbReference type="NCBI Taxonomy" id="159749"/>
    <lineage>
        <taxon>Eukaryota</taxon>
        <taxon>Sar</taxon>
        <taxon>Stramenopiles</taxon>
        <taxon>Ochrophyta</taxon>
        <taxon>Bacillariophyta</taxon>
        <taxon>Coscinodiscophyceae</taxon>
        <taxon>Thalassiosirophycidae</taxon>
        <taxon>Thalassiosirales</taxon>
        <taxon>Thalassiosiraceae</taxon>
        <taxon>Thalassiosira</taxon>
    </lineage>
</organism>
<dbReference type="InterPro" id="IPR014729">
    <property type="entry name" value="Rossmann-like_a/b/a_fold"/>
</dbReference>
<evidence type="ECO:0000313" key="1">
    <source>
        <dbReference type="EMBL" id="EJK48155.1"/>
    </source>
</evidence>
<comment type="caution">
    <text evidence="1">The sequence shown here is derived from an EMBL/GenBank/DDBJ whole genome shotgun (WGS) entry which is preliminary data.</text>
</comment>
<dbReference type="eggNOG" id="ENOG502S8PR">
    <property type="taxonomic scope" value="Eukaryota"/>
</dbReference>
<accession>K0R5W5</accession>
<reference evidence="1 2" key="1">
    <citation type="journal article" date="2012" name="Genome Biol.">
        <title>Genome and low-iron response of an oceanic diatom adapted to chronic iron limitation.</title>
        <authorList>
            <person name="Lommer M."/>
            <person name="Specht M."/>
            <person name="Roy A.S."/>
            <person name="Kraemer L."/>
            <person name="Andreson R."/>
            <person name="Gutowska M.A."/>
            <person name="Wolf J."/>
            <person name="Bergner S.V."/>
            <person name="Schilhabel M.B."/>
            <person name="Klostermeier U.C."/>
            <person name="Beiko R.G."/>
            <person name="Rosenstiel P."/>
            <person name="Hippler M."/>
            <person name="Laroche J."/>
        </authorList>
    </citation>
    <scope>NUCLEOTIDE SEQUENCE [LARGE SCALE GENOMIC DNA]</scope>
    <source>
        <strain evidence="1 2">CCMP1005</strain>
    </source>
</reference>